<dbReference type="Proteomes" id="UP000528460">
    <property type="component" value="Unassembled WGS sequence"/>
</dbReference>
<organism evidence="1 2">
    <name type="scientific">Corallococcus exercitus</name>
    <dbReference type="NCBI Taxonomy" id="2316736"/>
    <lineage>
        <taxon>Bacteria</taxon>
        <taxon>Pseudomonadati</taxon>
        <taxon>Myxococcota</taxon>
        <taxon>Myxococcia</taxon>
        <taxon>Myxococcales</taxon>
        <taxon>Cystobacterineae</taxon>
        <taxon>Myxococcaceae</taxon>
        <taxon>Corallococcus</taxon>
    </lineage>
</organism>
<dbReference type="AlphaFoldDB" id="A0A7Y4JXR6"/>
<dbReference type="EMBL" id="JABFJW010000209">
    <property type="protein sequence ID" value="NOK12157.1"/>
    <property type="molecule type" value="Genomic_DNA"/>
</dbReference>
<proteinExistence type="predicted"/>
<gene>
    <name evidence="1" type="ORF">HNS30_24255</name>
</gene>
<name>A0A7Y4JXR6_9BACT</name>
<comment type="caution">
    <text evidence="1">The sequence shown here is derived from an EMBL/GenBank/DDBJ whole genome shotgun (WGS) entry which is preliminary data.</text>
</comment>
<evidence type="ECO:0000313" key="2">
    <source>
        <dbReference type="Proteomes" id="UP000528460"/>
    </source>
</evidence>
<evidence type="ECO:0000313" key="1">
    <source>
        <dbReference type="EMBL" id="NOK12157.1"/>
    </source>
</evidence>
<accession>A0A7Y4JXR6</accession>
<dbReference type="RefSeq" id="WP_171418457.1">
    <property type="nucleotide sequence ID" value="NZ_JABFJW010000209.1"/>
</dbReference>
<sequence length="51" mass="5557">MRNQPMRVGLSALLLLGPVTAGAVSQKLRYKFESVSNPVTTVVMRVRLAEA</sequence>
<reference evidence="1 2" key="1">
    <citation type="submission" date="2020-05" db="EMBL/GenBank/DDBJ databases">
        <authorList>
            <person name="Whitworth D."/>
        </authorList>
    </citation>
    <scope>NUCLEOTIDE SEQUENCE [LARGE SCALE GENOMIC DNA]</scope>
    <source>
        <strain evidence="1 2">CA046A</strain>
    </source>
</reference>
<protein>
    <submittedName>
        <fullName evidence="1">Uncharacterized protein</fullName>
    </submittedName>
</protein>